<proteinExistence type="predicted"/>
<dbReference type="WBParaSite" id="Hba_13769">
    <property type="protein sequence ID" value="Hba_13769"/>
    <property type="gene ID" value="Hba_13769"/>
</dbReference>
<name>A0A1I7X859_HETBA</name>
<accession>A0A1I7X859</accession>
<evidence type="ECO:0000313" key="1">
    <source>
        <dbReference type="Proteomes" id="UP000095283"/>
    </source>
</evidence>
<protein>
    <submittedName>
        <fullName evidence="2">40S ribosomal protein S6</fullName>
    </submittedName>
</protein>
<organism evidence="1 2">
    <name type="scientific">Heterorhabditis bacteriophora</name>
    <name type="common">Entomopathogenic nematode worm</name>
    <dbReference type="NCBI Taxonomy" id="37862"/>
    <lineage>
        <taxon>Eukaryota</taxon>
        <taxon>Metazoa</taxon>
        <taxon>Ecdysozoa</taxon>
        <taxon>Nematoda</taxon>
        <taxon>Chromadorea</taxon>
        <taxon>Rhabditida</taxon>
        <taxon>Rhabditina</taxon>
        <taxon>Rhabditomorpha</taxon>
        <taxon>Strongyloidea</taxon>
        <taxon>Heterorhabditidae</taxon>
        <taxon>Heterorhabditis</taxon>
    </lineage>
</organism>
<evidence type="ECO:0000313" key="2">
    <source>
        <dbReference type="WBParaSite" id="Hba_13769"/>
    </source>
</evidence>
<dbReference type="Proteomes" id="UP000095283">
    <property type="component" value="Unplaced"/>
</dbReference>
<keyword evidence="1" id="KW-1185">Reference proteome</keyword>
<sequence>MGGFLNGFRSPTKLADSKAFEEVVGGSRSPAKTLPGMFSNRSSMALDKYCDGLVVFFGLQKPFESHSLRVAGQDQNYLPDREEASKIIPVFSRRGRGRRARKQMLRLKRALRQMPRLRRALKNRKENSPVAYVPRIVQSIRPSAQKLTAGSVLRRPKALARIETTIRPIKRRRLPPGHGSTGNAPV</sequence>
<dbReference type="AlphaFoldDB" id="A0A1I7X859"/>
<reference evidence="2" key="1">
    <citation type="submission" date="2016-11" db="UniProtKB">
        <authorList>
            <consortium name="WormBaseParasite"/>
        </authorList>
    </citation>
    <scope>IDENTIFICATION</scope>
</reference>